<gene>
    <name evidence="1" type="ORF">EDB92DRAFT_2116480</name>
</gene>
<sequence length="534" mass="60898">MDHTMRPELDNVLQCLLLNGYSVLSLIDDILAHDHDSPDAAIGGRREDQRGAWPPFHDGSSTLPTEQFWKGSIQNYRHRTTIDVLSDNVFVEIFDFCLRDPTTNRFTNRIEVIQRTKKWQRLVHLLIRDTCQAESTILAHHLASHPGRIDFVYGMGLAPEDEDNVIDALSRHASRVHRIDILGSSSLLNDVATVMQAPFPVLTYLDLTWDLKDLPAPFFRGAPVIPGGGFLGGSAPRLQYLRLKCVSFPQLPTLLLSARDLVTLKLKDIYQNGYISLEAMVGSLAVLTRLRTLSIAFYDDTPPPDQRRSRPDPPMPVILPALTVFRYRGCCEYLEDFLAQIDTPRLDDLAIEYFVQEIQATQLSRFIDRTKNLKLDKFCRAEVTFFYEDTYVEFDYPQGGRRQARLSLKILGQVWLHRQVPCVVQVLGRLVPMFSNVNHLDAHGDHVHSRGMYITDWLPFFRLFPADTADPEETVTDVLPALRLIWLDEAADDEDEDGDHNEPVGSIEQFLSLRQLSGCPVTVVDTEDEFDRRR</sequence>
<evidence type="ECO:0000313" key="1">
    <source>
        <dbReference type="EMBL" id="KAH8986357.1"/>
    </source>
</evidence>
<evidence type="ECO:0000313" key="2">
    <source>
        <dbReference type="Proteomes" id="UP001201163"/>
    </source>
</evidence>
<protein>
    <recommendedName>
        <fullName evidence="3">F-box domain-containing protein</fullName>
    </recommendedName>
</protein>
<dbReference type="InterPro" id="IPR032675">
    <property type="entry name" value="LRR_dom_sf"/>
</dbReference>
<accession>A0AAD4LA85</accession>
<proteinExistence type="predicted"/>
<keyword evidence="2" id="KW-1185">Reference proteome</keyword>
<dbReference type="Gene3D" id="3.80.10.10">
    <property type="entry name" value="Ribonuclease Inhibitor"/>
    <property type="match status" value="1"/>
</dbReference>
<dbReference type="Proteomes" id="UP001201163">
    <property type="component" value="Unassembled WGS sequence"/>
</dbReference>
<dbReference type="AlphaFoldDB" id="A0AAD4LA85"/>
<reference evidence="1" key="1">
    <citation type="submission" date="2022-01" db="EMBL/GenBank/DDBJ databases">
        <title>Comparative genomics reveals a dynamic genome evolution in the ectomycorrhizal milk-cap (Lactarius) mushrooms.</title>
        <authorList>
            <consortium name="DOE Joint Genome Institute"/>
            <person name="Lebreton A."/>
            <person name="Tang N."/>
            <person name="Kuo A."/>
            <person name="LaButti K."/>
            <person name="Drula E."/>
            <person name="Barry K."/>
            <person name="Clum A."/>
            <person name="Lipzen A."/>
            <person name="Mousain D."/>
            <person name="Ng V."/>
            <person name="Wang R."/>
            <person name="Wang X."/>
            <person name="Dai Y."/>
            <person name="Henrissat B."/>
            <person name="Grigoriev I.V."/>
            <person name="Guerin-Laguette A."/>
            <person name="Yu F."/>
            <person name="Martin F.M."/>
        </authorList>
    </citation>
    <scope>NUCLEOTIDE SEQUENCE</scope>
    <source>
        <strain evidence="1">QP</strain>
    </source>
</reference>
<name>A0AAD4LA85_9AGAM</name>
<comment type="caution">
    <text evidence="1">The sequence shown here is derived from an EMBL/GenBank/DDBJ whole genome shotgun (WGS) entry which is preliminary data.</text>
</comment>
<dbReference type="EMBL" id="JAKELL010000055">
    <property type="protein sequence ID" value="KAH8986357.1"/>
    <property type="molecule type" value="Genomic_DNA"/>
</dbReference>
<evidence type="ECO:0008006" key="3">
    <source>
        <dbReference type="Google" id="ProtNLM"/>
    </source>
</evidence>
<organism evidence="1 2">
    <name type="scientific">Lactarius akahatsu</name>
    <dbReference type="NCBI Taxonomy" id="416441"/>
    <lineage>
        <taxon>Eukaryota</taxon>
        <taxon>Fungi</taxon>
        <taxon>Dikarya</taxon>
        <taxon>Basidiomycota</taxon>
        <taxon>Agaricomycotina</taxon>
        <taxon>Agaricomycetes</taxon>
        <taxon>Russulales</taxon>
        <taxon>Russulaceae</taxon>
        <taxon>Lactarius</taxon>
    </lineage>
</organism>